<dbReference type="InterPro" id="IPR001343">
    <property type="entry name" value="Hemolysn_Ca-bd"/>
</dbReference>
<name>A0ABU1HKP2_9GAMM</name>
<proteinExistence type="predicted"/>
<dbReference type="NCBIfam" id="TIGR03661">
    <property type="entry name" value="T1SS_VCA0849"/>
    <property type="match status" value="1"/>
</dbReference>
<dbReference type="InterPro" id="IPR018511">
    <property type="entry name" value="Hemolysin-typ_Ca-bd_CS"/>
</dbReference>
<dbReference type="CDD" id="cd00198">
    <property type="entry name" value="vWFA"/>
    <property type="match status" value="1"/>
</dbReference>
<dbReference type="PRINTS" id="PR00313">
    <property type="entry name" value="CABNDNGRPT"/>
</dbReference>
<dbReference type="InterPro" id="IPR036465">
    <property type="entry name" value="vWFA_dom_sf"/>
</dbReference>
<keyword evidence="4" id="KW-1185">Reference proteome</keyword>
<sequence>WSLDLGSDLPEGDYSVEVIARDGNGNTSAPDTAESGYTLPTINDDIVIDVSGLKLTVQDAETLGSNPSVDSSNLDDVFSADVDFGTATGTKSWVYSLAITQEGQGGHGLSSGGDAIELSMDGNAIVGTANGQTAFTLAINGSELVLTQYLPIDHGAPGSDTDTVLTLAGLVKLEGTLTVTDANGNSVTESEIVDNLGELISIIDDTPKDFSPDSAMLVDGFTGSINFADAAGADGVGNVIFTIQEGTPATDLNGNQLLLNGEALTYSYEGGDQSVLFAKTASGEVGFKITLDSAGDSFNVEVFGNILNGTEFTTTIGGGVGGSNSTVYGLNIGDGIENNDVLISTSAGNKVNNSAGNGIGISGGQSISNGEVARFDFVKGLDVGGSGGNAGRSASWDSNNSISSFAQAVAINGSPGSTTALEIHAFSSVTATSIAQNGGIAGTSAGGTPIALSLEDIRVFDENGADVTSQMSITLAGDGVRVDGIQDGYTFQVTSDTPFEALEITGGGGANFTLGDFSMIEGGLSSDIELNLPLQGIDGDGDTAEGALNVGAPEPDQLFVGGNGDNTFESDGGDDLLIGDIGGKNLIIQPGQNYNISLIVDVSGSMNNASGTPGLSLMELTKQSLINLANQLEQHDGIVNVQLVPFSTHAETAVTIQNLDSDNVQQLIDAIDSLSADGGTNFMAAFQQAVAWFNGQNGLGQDDFENLTYFLTDGDPTYSYYNGQLYGPGTEPTYWVMQDSLQAFSELAGLSAVNAVGIGSDVSEQYLQYFTTNGVEGDANIFMDGKVSWGYANGMYRQFDWGEGEISAPAGSVSIVHTAEDLDSALEGGVEYDELDELGDDILRGGDGDDIIFGDTVNTDHLEWTNGDTGKQFTAGEHDGLGYVGLVEYLKWEVNQGQAPDDQQIIEYVRDNWQSLADTDRADGGNNILDGGAGDDILIGGSGNDLLIGGAGNDILVGGAGDDVFKWNFGDQGDVNSPAHDIVTDFGNGNNTLDIADLLQDESEATIGQFVFAEQEGSDTVLYISSNGSLSGNKENADQTIRLEGKSFSDFGASPGDSADLIAKMIESGQLHIDQ</sequence>
<evidence type="ECO:0000259" key="2">
    <source>
        <dbReference type="PROSITE" id="PS50234"/>
    </source>
</evidence>
<dbReference type="Gene3D" id="2.150.10.10">
    <property type="entry name" value="Serralysin-like metalloprotease, C-terminal"/>
    <property type="match status" value="1"/>
</dbReference>
<dbReference type="Proteomes" id="UP001251374">
    <property type="component" value="Unassembled WGS sequence"/>
</dbReference>
<dbReference type="PROSITE" id="PS50234">
    <property type="entry name" value="VWFA"/>
    <property type="match status" value="1"/>
</dbReference>
<protein>
    <submittedName>
        <fullName evidence="3">DUF5801 repeats-in-toxin domain-containing protein</fullName>
    </submittedName>
</protein>
<dbReference type="InterPro" id="IPR019960">
    <property type="entry name" value="T1SS_VCA0849"/>
</dbReference>
<evidence type="ECO:0000313" key="3">
    <source>
        <dbReference type="EMBL" id="MDR5907857.1"/>
    </source>
</evidence>
<dbReference type="Gene3D" id="3.40.50.410">
    <property type="entry name" value="von Willebrand factor, type A domain"/>
    <property type="match status" value="1"/>
</dbReference>
<gene>
    <name evidence="3" type="ORF">QC821_21510</name>
</gene>
<dbReference type="InterPro" id="IPR002035">
    <property type="entry name" value="VWF_A"/>
</dbReference>
<reference evidence="3 4" key="1">
    <citation type="submission" date="2023-04" db="EMBL/GenBank/DDBJ databases">
        <title>A long-awaited taxogenomic arrangement of the family Halomonadaceae.</title>
        <authorList>
            <person name="De La Haba R."/>
            <person name="Chuvochina M."/>
            <person name="Wittouck S."/>
            <person name="Arahal D.R."/>
            <person name="Sanchez-Porro C."/>
            <person name="Hugenholtz P."/>
            <person name="Ventosa A."/>
        </authorList>
    </citation>
    <scope>NUCLEOTIDE SEQUENCE [LARGE SCALE GENOMIC DNA]</scope>
    <source>
        <strain evidence="3 4">DSM 26770</strain>
    </source>
</reference>
<evidence type="ECO:0000313" key="4">
    <source>
        <dbReference type="Proteomes" id="UP001251374"/>
    </source>
</evidence>
<dbReference type="SUPFAM" id="SSF51120">
    <property type="entry name" value="beta-Roll"/>
    <property type="match status" value="1"/>
</dbReference>
<feature type="domain" description="VWFA" evidence="2">
    <location>
        <begin position="595"/>
        <end position="799"/>
    </location>
</feature>
<comment type="caution">
    <text evidence="3">The sequence shown here is derived from an EMBL/GenBank/DDBJ whole genome shotgun (WGS) entry which is preliminary data.</text>
</comment>
<evidence type="ECO:0000256" key="1">
    <source>
        <dbReference type="ARBA" id="ARBA00022837"/>
    </source>
</evidence>
<accession>A0ABU1HKP2</accession>
<dbReference type="RefSeq" id="WP_309725552.1">
    <property type="nucleotide sequence ID" value="NZ_JARWAM010000035.1"/>
</dbReference>
<dbReference type="EMBL" id="JARWAM010000035">
    <property type="protein sequence ID" value="MDR5907857.1"/>
    <property type="molecule type" value="Genomic_DNA"/>
</dbReference>
<dbReference type="SUPFAM" id="SSF53300">
    <property type="entry name" value="vWA-like"/>
    <property type="match status" value="1"/>
</dbReference>
<dbReference type="Pfam" id="PF00353">
    <property type="entry name" value="HemolysinCabind"/>
    <property type="match status" value="2"/>
</dbReference>
<dbReference type="PROSITE" id="PS00330">
    <property type="entry name" value="HEMOLYSIN_CALCIUM"/>
    <property type="match status" value="2"/>
</dbReference>
<keyword evidence="1" id="KW-0106">Calcium</keyword>
<dbReference type="Pfam" id="PF13519">
    <property type="entry name" value="VWA_2"/>
    <property type="match status" value="1"/>
</dbReference>
<organism evidence="3 4">
    <name type="scientific">Franzmannia qiaohouensis</name>
    <dbReference type="NCBI Taxonomy" id="1329370"/>
    <lineage>
        <taxon>Bacteria</taxon>
        <taxon>Pseudomonadati</taxon>
        <taxon>Pseudomonadota</taxon>
        <taxon>Gammaproteobacteria</taxon>
        <taxon>Oceanospirillales</taxon>
        <taxon>Halomonadaceae</taxon>
        <taxon>Franzmannia</taxon>
    </lineage>
</organism>
<dbReference type="Pfam" id="PF19116">
    <property type="entry name" value="DUF5801"/>
    <property type="match status" value="1"/>
</dbReference>
<dbReference type="InterPro" id="IPR043824">
    <property type="entry name" value="DUF5801"/>
</dbReference>
<dbReference type="SMART" id="SM00327">
    <property type="entry name" value="VWA"/>
    <property type="match status" value="1"/>
</dbReference>
<dbReference type="InterPro" id="IPR011049">
    <property type="entry name" value="Serralysin-like_metalloprot_C"/>
</dbReference>
<feature type="non-terminal residue" evidence="3">
    <location>
        <position position="1"/>
    </location>
</feature>